<dbReference type="Proteomes" id="UP001589692">
    <property type="component" value="Unassembled WGS sequence"/>
</dbReference>
<name>A0ABV6AN65_9HYPH</name>
<feature type="compositionally biased region" description="Basic and acidic residues" evidence="1">
    <location>
        <begin position="63"/>
        <end position="91"/>
    </location>
</feature>
<dbReference type="EMBL" id="JBHMAA010000032">
    <property type="protein sequence ID" value="MFB9952067.1"/>
    <property type="molecule type" value="Genomic_DNA"/>
</dbReference>
<accession>A0ABV6AN65</accession>
<organism evidence="2 3">
    <name type="scientific">Rhizobium puerariae</name>
    <dbReference type="NCBI Taxonomy" id="1585791"/>
    <lineage>
        <taxon>Bacteria</taxon>
        <taxon>Pseudomonadati</taxon>
        <taxon>Pseudomonadota</taxon>
        <taxon>Alphaproteobacteria</taxon>
        <taxon>Hyphomicrobiales</taxon>
        <taxon>Rhizobiaceae</taxon>
        <taxon>Rhizobium/Agrobacterium group</taxon>
        <taxon>Rhizobium</taxon>
    </lineage>
</organism>
<feature type="compositionally biased region" description="Basic and acidic residues" evidence="1">
    <location>
        <begin position="102"/>
        <end position="112"/>
    </location>
</feature>
<feature type="region of interest" description="Disordered" evidence="1">
    <location>
        <begin position="55"/>
        <end position="124"/>
    </location>
</feature>
<evidence type="ECO:0000313" key="2">
    <source>
        <dbReference type="EMBL" id="MFB9952067.1"/>
    </source>
</evidence>
<evidence type="ECO:0000313" key="3">
    <source>
        <dbReference type="Proteomes" id="UP001589692"/>
    </source>
</evidence>
<dbReference type="RefSeq" id="WP_377264884.1">
    <property type="nucleotide sequence ID" value="NZ_JBHMAA010000032.1"/>
</dbReference>
<keyword evidence="3" id="KW-1185">Reference proteome</keyword>
<reference evidence="2 3" key="1">
    <citation type="submission" date="2024-09" db="EMBL/GenBank/DDBJ databases">
        <authorList>
            <person name="Sun Q."/>
            <person name="Mori K."/>
        </authorList>
    </citation>
    <scope>NUCLEOTIDE SEQUENCE [LARGE SCALE GENOMIC DNA]</scope>
    <source>
        <strain evidence="2 3">TBRC 4938</strain>
    </source>
</reference>
<sequence length="124" mass="13549">MTGWNHDIASAPRDRKLWLASECGKVIGLTAWDGKRNQWAGFATTGKPPLAWQPYIVPVHPNTDPEAKASVEQRSDHPTMRAAGREMRVGEAGRGYQPATSDDGRDSLERQAPHFILDDVGSGA</sequence>
<gene>
    <name evidence="2" type="ORF">ACFFP0_24730</name>
</gene>
<evidence type="ECO:0000256" key="1">
    <source>
        <dbReference type="SAM" id="MobiDB-lite"/>
    </source>
</evidence>
<proteinExistence type="predicted"/>
<comment type="caution">
    <text evidence="2">The sequence shown here is derived from an EMBL/GenBank/DDBJ whole genome shotgun (WGS) entry which is preliminary data.</text>
</comment>
<protein>
    <submittedName>
        <fullName evidence="2">Uncharacterized protein</fullName>
    </submittedName>
</protein>